<evidence type="ECO:0000313" key="9">
    <source>
        <dbReference type="Proteomes" id="UP000009168"/>
    </source>
</evidence>
<feature type="transmembrane region" description="Helical" evidence="6">
    <location>
        <begin position="2390"/>
        <end position="2411"/>
    </location>
</feature>
<dbReference type="InParanoid" id="I7MKZ6"/>
<feature type="domain" description="EGF-like" evidence="7">
    <location>
        <begin position="973"/>
        <end position="1009"/>
    </location>
</feature>
<dbReference type="OrthoDB" id="10035969at2759"/>
<feature type="domain" description="EGF-like" evidence="7">
    <location>
        <begin position="153"/>
        <end position="189"/>
    </location>
</feature>
<feature type="domain" description="EGF-like" evidence="7">
    <location>
        <begin position="1743"/>
        <end position="1783"/>
    </location>
</feature>
<keyword evidence="3" id="KW-0732">Signal</keyword>
<dbReference type="GO" id="GO:0005576">
    <property type="term" value="C:extracellular region"/>
    <property type="evidence" value="ECO:0007669"/>
    <property type="project" value="UniProtKB-SubCell"/>
</dbReference>
<dbReference type="SUPFAM" id="SSF57184">
    <property type="entry name" value="Growth factor receptor domain"/>
    <property type="match status" value="14"/>
</dbReference>
<dbReference type="PANTHER" id="PTHR15332:SF175">
    <property type="entry name" value="PROPROTEIN CONVERTASE SUBTILISIN_KEXIN TYPE 5-LIKE"/>
    <property type="match status" value="1"/>
</dbReference>
<gene>
    <name evidence="8" type="ORF">TTHERM_00304220</name>
</gene>
<dbReference type="InterPro" id="IPR009030">
    <property type="entry name" value="Growth_fac_rcpt_cys_sf"/>
</dbReference>
<accession>I7MKZ6</accession>
<dbReference type="SMART" id="SM01411">
    <property type="entry name" value="Ephrin_rec_like"/>
    <property type="match status" value="15"/>
</dbReference>
<feature type="domain" description="EGF-like" evidence="7">
    <location>
        <begin position="1492"/>
        <end position="1532"/>
    </location>
</feature>
<feature type="transmembrane region" description="Helical" evidence="6">
    <location>
        <begin position="2486"/>
        <end position="2506"/>
    </location>
</feature>
<feature type="compositionally biased region" description="Polar residues" evidence="5">
    <location>
        <begin position="2275"/>
        <end position="2299"/>
    </location>
</feature>
<dbReference type="InterPro" id="IPR000742">
    <property type="entry name" value="EGF"/>
</dbReference>
<feature type="domain" description="EGF-like" evidence="7">
    <location>
        <begin position="673"/>
        <end position="704"/>
    </location>
</feature>
<keyword evidence="4" id="KW-0325">Glycoprotein</keyword>
<dbReference type="SMART" id="SM00181">
    <property type="entry name" value="EGF"/>
    <property type="match status" value="16"/>
</dbReference>
<sequence>MTASQIQGWPSLTIKCTSTDYVNRKNQLMYGIIDKTNNQNIQKTYTISQPHWSLSVRVNIYTLRNFAASDNIQVYMDGTKQIQYQKGTNLNIGESLCLSQNDYLYQFYKNITHSANTFVLAFQSSISTSASTGGFALSELYVEIDTCYPGCQTCSGPANNQCLTCITGAVANNGQCQCTTGFAYQTSCVPTCPAGLRGEPTLLVCVQDYCDASVCATCDNTTKSCTSCKAGFYLLQTQCVASCPTYTNQQGNACQDILPSNGMYLLKALYQTFVSESEIAAGGLTVTGLEGNGFGTVTSSGAYTSVCNGVYYIGGYMLAASNASFKRTFTGLPPHSQIRVGFTFVAIDDWDSEYIYINYDGQQASNFMVNIADTVDALCGLQSFLDLVYNVDKTAIHTSPTLNLEIKATLSLNSSQKSYGLRNLFVILIQCSQWCISCNPTTCLQCDITHYLYKGSCYVTCPTTTYIDQNRECHDCDASCATCSGPNNTDCITCPPGKLLYNNGGWTCVSNCPATNYYSDGTKCQKCDSSCLTCSGGANNNCQTCNAGVFLYQNQCLASCPSNTFVSGTQCVNCDGSCKTCTGASNQQCASCDTTYLLTQGTSKSCVSNCGNSLYPNTTNHTCSSCDSTCFNCSGPNPNQCTQCTGNRYLQGNQCLLTCNPGFYAGANNMCVACDQTCATCSAGANTNCLSCQLPLYLNGNQCLNSCNSNQYKDDPTASCLSCDSSCLTCQGAGPKNCTSCPASTFLNVDHSCVSKCPDGLYADGNVCKACPSQCAKCVIQGTSPVCTTCPPSQALYNGNCVATCPAKTYQTNNGATNICSSCDSSCQTCSGPNANQCLSCILPNYFQPDTTQCVTTCKTSYYPVQNTATCAPCNATCYQCSASTANDCTSCTGNLYLQNNTCSSTCQNGTYPDKTTNKCTQCDSTCLTCSAGTNTDCLTCSPPNYLQTDKNSCLTTCKSNEYQDNSSNKCVACNVLCATCSGPASTQCLTCQAGQILYTSPDNKKTCVNSCPDGYYSDTKNNVCAQCNSSCLTCASPGDNKSCLSCAPTLYLLNGQCVNSCPQKYYSTTSTNPQTMICKQCYQDCLTCSGPQSTDCKTCQLPNYFVAATSQCLPNCPAKFYKNDPLAQCSACDPSCANCSGPSASQCTSCSGSLYLDGVSCINTCSPGKFANQQNNTCTACDPTCKTCDGTTSTNCLSCALPNYYQLSTKQCVQQCNANQYKDNATISCIACNSTCATCSGPNSNQCLTCNGTDVLINGNTCQSNCPDGQYQDQTVCKACDSSCKTCVFPGSSNKCVTCKTGQYFYQNQCLSKCPNKTFSTTLQDKTLICTDCDQSCQSCSGSLSNNCLSCAGSLFLNSDNTCKPTCIVGQYPNTQNSTCQPCDKSCYQCKGPNSNQCTACQGNSFLDTNASTCVGTCPPKQYANTTNNTCSACHPTCNSCSGPLSSNCTSCSLPNFMQTNSQSCLPTCQLNEYQDQASVSCKACDLSCKTCGGQGPNNCQSCNVNQFLHLGNSCVATCPAGYYSNVNVCSICSKNCQTCNYPGDDSSCTTCKNNQFLYKGQCYQNCPNKTFSQTIQGIQVCTDCDSSCLACNGPTNTNCTQCALPNYLLLSTNSCVQNCPDSFYKNDQLAQCSQCDQSCFQCNGPTANSCTACTGKMYLDNQKCVANCSDGKYKSPTSNICLNCNSSCKTCNPANPNNCLTCTLPLYFQYRDSTCQLTCQPDQYRDNATVSCINCDSSCLTCLGSKNTDCLSCTGTYLQNTQCVNSCSDGYYANKQTQRCENCNRNCKTCFGPDQNSCISCSVPLLFQKSTYSCVTRCDKNYYSNYSTNSCELCHPDCASCSGSLNNQCTSCSGQKYLYQNSCVASCPNGFFAQQNKCQQCTQGCQVCTDGSVNKCLVCMNTYYLYQGQCVKKCPEFFFEDIYSYTCQPCSQNCSQCVNYGSLTCIQCGQGYNLYNNACIKNCPVGTYVDNQVCKDCNIECLTCIGPQDSQCTSCQSGMLLQDNYCVNSCDSNYALIQSQSLCVKCDSSCLTCTGSDKNQCATCPQSSIPFNTQCLTQCPQGFYQIPNQLKCNSCKPYCSKCTNSNDCQACSKGYVMLNGDCLNQCPNQDYFVDSSTNQCTACNDSCKESGCFGPGENDCIVSYIEAKESILFIIFMVKLGYWIFNSISGYFMDKFDEKEHQRKVIQFMKGGEQSRTFNQSNLQQTQEGSVIKRKNRNRFDDQNNLSATEQKNIYSQNNQTIQNMSLNTSTYNNQLNNSKILNLQKVSSQAQMSPLKNQSWRDLPNELSNINNQSYRNNDDSPVKTNQNLNTRRPIIVKRFSFKQEDGCPTFRDQEDQKNSDSQSQSSKIDDTNQPIDLPTNQKLYYSLIGNDLIQVWTLYNPYISRILRATLVYFKFLCFFYGTNIIYKKSPGLLVLSLILGMIIKEAVFIFFIQFAICLRKSAMIAVILLVGSVIVVCTVWFRPEIQKLTTNKDITWSWMYLSIFLVDFIFVQTSLALLRYFSSVRSLENRNDKFQALLDKTLVDQGVIYKIKNES</sequence>
<evidence type="ECO:0000259" key="7">
    <source>
        <dbReference type="SMART" id="SM00181"/>
    </source>
</evidence>
<dbReference type="GeneID" id="7829293"/>
<feature type="domain" description="EGF-like" evidence="7">
    <location>
        <begin position="1239"/>
        <end position="1279"/>
    </location>
</feature>
<feature type="domain" description="EGF-like" evidence="7">
    <location>
        <begin position="2076"/>
        <end position="2105"/>
    </location>
</feature>
<keyword evidence="6" id="KW-0812">Transmembrane</keyword>
<dbReference type="SMART" id="SM00261">
    <property type="entry name" value="FU"/>
    <property type="match status" value="37"/>
</dbReference>
<feature type="domain" description="EGF-like" evidence="7">
    <location>
        <begin position="1383"/>
        <end position="1416"/>
    </location>
</feature>
<feature type="transmembrane region" description="Helical" evidence="6">
    <location>
        <begin position="2153"/>
        <end position="2175"/>
    </location>
</feature>
<dbReference type="eggNOG" id="KOG3525">
    <property type="taxonomic scope" value="Eukaryota"/>
</dbReference>
<feature type="domain" description="EGF-like" evidence="7">
    <location>
        <begin position="770"/>
        <end position="802"/>
    </location>
</feature>
<keyword evidence="9" id="KW-1185">Reference proteome</keyword>
<feature type="domain" description="EGF-like" evidence="7">
    <location>
        <begin position="1882"/>
        <end position="1913"/>
    </location>
</feature>
<feature type="transmembrane region" description="Helical" evidence="6">
    <location>
        <begin position="2447"/>
        <end position="2466"/>
    </location>
</feature>
<feature type="domain" description="EGF-like" evidence="7">
    <location>
        <begin position="1978"/>
        <end position="2009"/>
    </location>
</feature>
<proteinExistence type="predicted"/>
<feature type="domain" description="EGF-like" evidence="7">
    <location>
        <begin position="1280"/>
        <end position="1312"/>
    </location>
</feature>
<feature type="domain" description="EGF-like" evidence="7">
    <location>
        <begin position="632"/>
        <end position="672"/>
    </location>
</feature>
<dbReference type="RefSeq" id="XP_001020999.2">
    <property type="nucleotide sequence ID" value="XM_001020999.2"/>
</dbReference>
<feature type="region of interest" description="Disordered" evidence="5">
    <location>
        <begin position="2329"/>
        <end position="2358"/>
    </location>
</feature>
<dbReference type="KEGG" id="tet:TTHERM_00304220"/>
<keyword evidence="6" id="KW-0472">Membrane</keyword>
<organism evidence="8 9">
    <name type="scientific">Tetrahymena thermophila (strain SB210)</name>
    <dbReference type="NCBI Taxonomy" id="312017"/>
    <lineage>
        <taxon>Eukaryota</taxon>
        <taxon>Sar</taxon>
        <taxon>Alveolata</taxon>
        <taxon>Ciliophora</taxon>
        <taxon>Intramacronucleata</taxon>
        <taxon>Oligohymenophorea</taxon>
        <taxon>Hymenostomatida</taxon>
        <taxon>Tetrahymenina</taxon>
        <taxon>Tetrahymenidae</taxon>
        <taxon>Tetrahymena</taxon>
    </lineage>
</organism>
<name>I7MKZ6_TETTS</name>
<dbReference type="Proteomes" id="UP000009168">
    <property type="component" value="Unassembled WGS sequence"/>
</dbReference>
<dbReference type="Gene3D" id="2.10.220.10">
    <property type="entry name" value="Hormone Receptor, Insulin-like Growth Factor Receptor 1, Chain A, domain 2"/>
    <property type="match status" value="22"/>
</dbReference>
<evidence type="ECO:0000256" key="2">
    <source>
        <dbReference type="ARBA" id="ARBA00022525"/>
    </source>
</evidence>
<evidence type="ECO:0000256" key="5">
    <source>
        <dbReference type="SAM" id="MobiDB-lite"/>
    </source>
</evidence>
<comment type="subcellular location">
    <subcellularLocation>
        <location evidence="1">Secreted</location>
    </subcellularLocation>
</comment>
<dbReference type="InterPro" id="IPR043601">
    <property type="entry name" value="Rspo_Fu-CRD_dom"/>
</dbReference>
<evidence type="ECO:0000313" key="8">
    <source>
        <dbReference type="EMBL" id="EAS00754.2"/>
    </source>
</evidence>
<protein>
    <submittedName>
        <fullName evidence="8">Zinc finger lsd1 subclass family protein</fullName>
    </submittedName>
</protein>
<evidence type="ECO:0000256" key="3">
    <source>
        <dbReference type="ARBA" id="ARBA00022729"/>
    </source>
</evidence>
<dbReference type="PANTHER" id="PTHR15332">
    <property type="entry name" value="PROPROTEIN CONVERTASE SUBTILISIN_KEXIN TYPE 5-LIKE"/>
    <property type="match status" value="1"/>
</dbReference>
<keyword evidence="6" id="KW-1133">Transmembrane helix</keyword>
<feature type="transmembrane region" description="Helical" evidence="6">
    <location>
        <begin position="2417"/>
        <end position="2440"/>
    </location>
</feature>
<feature type="compositionally biased region" description="Basic and acidic residues" evidence="5">
    <location>
        <begin position="2329"/>
        <end position="2342"/>
    </location>
</feature>
<dbReference type="Pfam" id="PF15913">
    <property type="entry name" value="Furin-like_2"/>
    <property type="match status" value="1"/>
</dbReference>
<reference evidence="9" key="1">
    <citation type="journal article" date="2006" name="PLoS Biol.">
        <title>Macronuclear genome sequence of the ciliate Tetrahymena thermophila, a model eukaryote.</title>
        <authorList>
            <person name="Eisen J.A."/>
            <person name="Coyne R.S."/>
            <person name="Wu M."/>
            <person name="Wu D."/>
            <person name="Thiagarajan M."/>
            <person name="Wortman J.R."/>
            <person name="Badger J.H."/>
            <person name="Ren Q."/>
            <person name="Amedeo P."/>
            <person name="Jones K.M."/>
            <person name="Tallon L.J."/>
            <person name="Delcher A.L."/>
            <person name="Salzberg S.L."/>
            <person name="Silva J.C."/>
            <person name="Haas B.J."/>
            <person name="Majoros W.H."/>
            <person name="Farzad M."/>
            <person name="Carlton J.M."/>
            <person name="Smith R.K. Jr."/>
            <person name="Garg J."/>
            <person name="Pearlman R.E."/>
            <person name="Karrer K.M."/>
            <person name="Sun L."/>
            <person name="Manning G."/>
            <person name="Elde N.C."/>
            <person name="Turkewitz A.P."/>
            <person name="Asai D.J."/>
            <person name="Wilkes D.E."/>
            <person name="Wang Y."/>
            <person name="Cai H."/>
            <person name="Collins K."/>
            <person name="Stewart B.A."/>
            <person name="Lee S.R."/>
            <person name="Wilamowska K."/>
            <person name="Weinberg Z."/>
            <person name="Ruzzo W.L."/>
            <person name="Wloga D."/>
            <person name="Gaertig J."/>
            <person name="Frankel J."/>
            <person name="Tsao C.-C."/>
            <person name="Gorovsky M.A."/>
            <person name="Keeling P.J."/>
            <person name="Waller R.F."/>
            <person name="Patron N.J."/>
            <person name="Cherry J.M."/>
            <person name="Stover N.A."/>
            <person name="Krieger C.J."/>
            <person name="del Toro C."/>
            <person name="Ryder H.F."/>
            <person name="Williamson S.C."/>
            <person name="Barbeau R.A."/>
            <person name="Hamilton E.P."/>
            <person name="Orias E."/>
        </authorList>
    </citation>
    <scope>NUCLEOTIDE SEQUENCE [LARGE SCALE GENOMIC DNA]</scope>
    <source>
        <strain evidence="9">SB210</strain>
    </source>
</reference>
<dbReference type="InterPro" id="IPR006212">
    <property type="entry name" value="Furin_repeat"/>
</dbReference>
<feature type="domain" description="EGF-like" evidence="7">
    <location>
        <begin position="472"/>
        <end position="509"/>
    </location>
</feature>
<feature type="domain" description="EGF-like" evidence="7">
    <location>
        <begin position="1931"/>
        <end position="1962"/>
    </location>
</feature>
<dbReference type="CDD" id="cd00064">
    <property type="entry name" value="FU"/>
    <property type="match status" value="28"/>
</dbReference>
<evidence type="ECO:0000256" key="1">
    <source>
        <dbReference type="ARBA" id="ARBA00004613"/>
    </source>
</evidence>
<feature type="domain" description="EGF-like" evidence="7">
    <location>
        <begin position="209"/>
        <end position="240"/>
    </location>
</feature>
<dbReference type="EMBL" id="GG662608">
    <property type="protein sequence ID" value="EAS00754.2"/>
    <property type="molecule type" value="Genomic_DNA"/>
</dbReference>
<evidence type="ECO:0000256" key="6">
    <source>
        <dbReference type="SAM" id="Phobius"/>
    </source>
</evidence>
<keyword evidence="2" id="KW-0964">Secreted</keyword>
<evidence type="ECO:0000256" key="4">
    <source>
        <dbReference type="ARBA" id="ARBA00023180"/>
    </source>
</evidence>
<feature type="region of interest" description="Disordered" evidence="5">
    <location>
        <begin position="2275"/>
        <end position="2312"/>
    </location>
</feature>